<dbReference type="EMBL" id="CP097508">
    <property type="protein sequence ID" value="URE13416.1"/>
    <property type="molecule type" value="Genomic_DNA"/>
</dbReference>
<reference evidence="1" key="1">
    <citation type="submission" date="2022-05" db="EMBL/GenBank/DDBJ databases">
        <title>The Musa troglodytarum L. genome provides insights into the mechanism of non-climacteric behaviour and enrichment of carotenoids.</title>
        <authorList>
            <person name="Wang J."/>
        </authorList>
    </citation>
    <scope>NUCLEOTIDE SEQUENCE</scope>
    <source>
        <tissue evidence="1">Leaf</tissue>
    </source>
</reference>
<protein>
    <submittedName>
        <fullName evidence="1">Uncharacterized protein</fullName>
    </submittedName>
</protein>
<keyword evidence="2" id="KW-1185">Reference proteome</keyword>
<proteinExistence type="predicted"/>
<organism evidence="1 2">
    <name type="scientific">Musa troglodytarum</name>
    <name type="common">fe'i banana</name>
    <dbReference type="NCBI Taxonomy" id="320322"/>
    <lineage>
        <taxon>Eukaryota</taxon>
        <taxon>Viridiplantae</taxon>
        <taxon>Streptophyta</taxon>
        <taxon>Embryophyta</taxon>
        <taxon>Tracheophyta</taxon>
        <taxon>Spermatophyta</taxon>
        <taxon>Magnoliopsida</taxon>
        <taxon>Liliopsida</taxon>
        <taxon>Zingiberales</taxon>
        <taxon>Musaceae</taxon>
        <taxon>Musa</taxon>
    </lineage>
</organism>
<evidence type="ECO:0000313" key="1">
    <source>
        <dbReference type="EMBL" id="URE13416.1"/>
    </source>
</evidence>
<evidence type="ECO:0000313" key="2">
    <source>
        <dbReference type="Proteomes" id="UP001055439"/>
    </source>
</evidence>
<dbReference type="AlphaFoldDB" id="A0A9E7KDH7"/>
<name>A0A9E7KDH7_9LILI</name>
<sequence length="76" mass="8879">MEWWCVLGVLTGEEGRSCTQLTKFPSWKNGSGLSATSIQWKSLPPLKTMVERQSWGLKALAWDKRTHRYLRDHKKF</sequence>
<gene>
    <name evidence="1" type="ORF">MUK42_05449</name>
</gene>
<dbReference type="Proteomes" id="UP001055439">
    <property type="component" value="Chromosome 6"/>
</dbReference>
<accession>A0A9E7KDH7</accession>